<comment type="similarity">
    <text evidence="1 2">Belongs to the serpin family.</text>
</comment>
<reference evidence="4" key="1">
    <citation type="submission" date="2021-06" db="EMBL/GenBank/DDBJ databases">
        <authorList>
            <person name="Hodson N. C."/>
            <person name="Mongue J. A."/>
            <person name="Jaron S. K."/>
        </authorList>
    </citation>
    <scope>NUCLEOTIDE SEQUENCE</scope>
</reference>
<proteinExistence type="inferred from homology"/>
<feature type="domain" description="Serpin" evidence="3">
    <location>
        <begin position="58"/>
        <end position="427"/>
    </location>
</feature>
<evidence type="ECO:0000313" key="5">
    <source>
        <dbReference type="Proteomes" id="UP000708208"/>
    </source>
</evidence>
<dbReference type="AlphaFoldDB" id="A0A8J2LAR2"/>
<dbReference type="PROSITE" id="PS00284">
    <property type="entry name" value="SERPIN"/>
    <property type="match status" value="1"/>
</dbReference>
<name>A0A8J2LAR2_9HEXA</name>
<organism evidence="4 5">
    <name type="scientific">Allacma fusca</name>
    <dbReference type="NCBI Taxonomy" id="39272"/>
    <lineage>
        <taxon>Eukaryota</taxon>
        <taxon>Metazoa</taxon>
        <taxon>Ecdysozoa</taxon>
        <taxon>Arthropoda</taxon>
        <taxon>Hexapoda</taxon>
        <taxon>Collembola</taxon>
        <taxon>Symphypleona</taxon>
        <taxon>Sminthuridae</taxon>
        <taxon>Allacma</taxon>
    </lineage>
</organism>
<evidence type="ECO:0000259" key="3">
    <source>
        <dbReference type="SMART" id="SM00093"/>
    </source>
</evidence>
<dbReference type="SMART" id="SM00093">
    <property type="entry name" value="SERPIN"/>
    <property type="match status" value="1"/>
</dbReference>
<dbReference type="PANTHER" id="PTHR11461:SF211">
    <property type="entry name" value="GH10112P-RELATED"/>
    <property type="match status" value="1"/>
</dbReference>
<evidence type="ECO:0000256" key="2">
    <source>
        <dbReference type="RuleBase" id="RU000411"/>
    </source>
</evidence>
<dbReference type="OrthoDB" id="671595at2759"/>
<protein>
    <recommendedName>
        <fullName evidence="3">Serpin domain-containing protein</fullName>
    </recommendedName>
</protein>
<sequence length="440" mass="49229">MEIIFKTLVERSPWKFCDLNKRLFYCHLVILLTTMSAAVKSEAHPDNMLKTGNAEFSSSLYQELRRSNPGNFVSSPVSLSVALAMLKPGTEGLSSEELGSVLKFPGKNEILLEAVKALLESLNQFDGETLSMANKIYVQGGFDLRKEYSATLEEDFKTVPEQLDFSNPANAAGEINRWVSEKTKKKINHLFDKSIFDDKTRIVLVNALHFKGKWLHPFSAEKTRKDEFHVSPSQIIQVDMMSQGAQSFKYAQLEELDSQALILPFETRNLSMLVLLPNEPGGIAALEKQLSGMNILRTCQSLENRKVEVTLPRFKVESSIDMKKILQNLGVKRIFNADTADLGGIFQVEIPDLKVSEIIQKAVIEINEEGAEAAAATGVHIRRTRAIEIVEEFNANHPFIYAILHSENAELSEKDTSILFYGSIMNPAESTNRATGKDEL</sequence>
<evidence type="ECO:0000313" key="4">
    <source>
        <dbReference type="EMBL" id="CAG7828370.1"/>
    </source>
</evidence>
<dbReference type="GO" id="GO:0004867">
    <property type="term" value="F:serine-type endopeptidase inhibitor activity"/>
    <property type="evidence" value="ECO:0007669"/>
    <property type="project" value="InterPro"/>
</dbReference>
<evidence type="ECO:0000256" key="1">
    <source>
        <dbReference type="ARBA" id="ARBA00009500"/>
    </source>
</evidence>
<accession>A0A8J2LAR2</accession>
<dbReference type="InterPro" id="IPR023796">
    <property type="entry name" value="Serpin_dom"/>
</dbReference>
<dbReference type="GO" id="GO:0005615">
    <property type="term" value="C:extracellular space"/>
    <property type="evidence" value="ECO:0007669"/>
    <property type="project" value="InterPro"/>
</dbReference>
<dbReference type="Proteomes" id="UP000708208">
    <property type="component" value="Unassembled WGS sequence"/>
</dbReference>
<keyword evidence="5" id="KW-1185">Reference proteome</keyword>
<dbReference type="InterPro" id="IPR023795">
    <property type="entry name" value="Serpin_CS"/>
</dbReference>
<comment type="caution">
    <text evidence="4">The sequence shown here is derived from an EMBL/GenBank/DDBJ whole genome shotgun (WGS) entry which is preliminary data.</text>
</comment>
<dbReference type="InterPro" id="IPR000215">
    <property type="entry name" value="Serpin_fam"/>
</dbReference>
<gene>
    <name evidence="4" type="ORF">AFUS01_LOCUS38301</name>
</gene>
<dbReference type="CDD" id="cd19601">
    <property type="entry name" value="serpin42Da-like"/>
    <property type="match status" value="1"/>
</dbReference>
<dbReference type="PANTHER" id="PTHR11461">
    <property type="entry name" value="SERINE PROTEASE INHIBITOR, SERPIN"/>
    <property type="match status" value="1"/>
</dbReference>
<dbReference type="EMBL" id="CAJVCH010547204">
    <property type="protein sequence ID" value="CAG7828370.1"/>
    <property type="molecule type" value="Genomic_DNA"/>
</dbReference>
<dbReference type="Pfam" id="PF00079">
    <property type="entry name" value="Serpin"/>
    <property type="match status" value="1"/>
</dbReference>